<proteinExistence type="predicted"/>
<protein>
    <submittedName>
        <fullName evidence="1">Uncharacterized protein</fullName>
    </submittedName>
</protein>
<accession>A0A652YHD9</accession>
<sequence length="44" mass="5138">MQRRPLDARPDNEGRKWTLDADALLGVTTEKVDDMVNYVKKYDL</sequence>
<organism evidence="1">
    <name type="scientific">Nocardia globerula</name>
    <dbReference type="NCBI Taxonomy" id="1818"/>
    <lineage>
        <taxon>Bacteria</taxon>
        <taxon>Bacillati</taxon>
        <taxon>Actinomycetota</taxon>
        <taxon>Actinomycetes</taxon>
        <taxon>Mycobacteriales</taxon>
        <taxon>Nocardiaceae</taxon>
        <taxon>Nocardia</taxon>
    </lineage>
</organism>
<evidence type="ECO:0000313" key="1">
    <source>
        <dbReference type="EMBL" id="TYQ00659.1"/>
    </source>
</evidence>
<comment type="caution">
    <text evidence="1">The sequence shown here is derived from an EMBL/GenBank/DDBJ whole genome shotgun (WGS) entry which is preliminary data.</text>
</comment>
<gene>
    <name evidence="1" type="ORF">FNL38_11325</name>
</gene>
<dbReference type="AlphaFoldDB" id="A0A652YHD9"/>
<name>A0A652YHD9_NOCGL</name>
<reference evidence="1" key="1">
    <citation type="submission" date="2019-07" db="EMBL/GenBank/DDBJ databases">
        <title>Genomic Encyclopedia of Type Strains, Phase IV (KMG-IV): sequencing the most valuable type-strain genomes for metagenomic binning, comparative biology and taxonomic classification.</title>
        <authorList>
            <person name="Goeker M."/>
        </authorList>
    </citation>
    <scope>NUCLEOTIDE SEQUENCE</scope>
    <source>
        <strain evidence="1">DSM 44596</strain>
    </source>
</reference>
<dbReference type="EMBL" id="VNIQ01000013">
    <property type="protein sequence ID" value="TYQ00659.1"/>
    <property type="molecule type" value="Genomic_DNA"/>
</dbReference>